<evidence type="ECO:0000313" key="1">
    <source>
        <dbReference type="EMBL" id="VDO94575.1"/>
    </source>
</evidence>
<proteinExistence type="predicted"/>
<reference evidence="1 2" key="1">
    <citation type="submission" date="2018-11" db="EMBL/GenBank/DDBJ databases">
        <authorList>
            <consortium name="Pathogen Informatics"/>
        </authorList>
    </citation>
    <scope>NUCLEOTIDE SEQUENCE [LARGE SCALE GENOMIC DNA]</scope>
    <source>
        <strain evidence="1 2">Zambia</strain>
    </source>
</reference>
<accession>A0A3P8DE97</accession>
<dbReference type="Proteomes" id="UP000277204">
    <property type="component" value="Unassembled WGS sequence"/>
</dbReference>
<keyword evidence="2" id="KW-1185">Reference proteome</keyword>
<dbReference type="EMBL" id="UZAI01006261">
    <property type="protein sequence ID" value="VDO94575.1"/>
    <property type="molecule type" value="Genomic_DNA"/>
</dbReference>
<evidence type="ECO:0000313" key="2">
    <source>
        <dbReference type="Proteomes" id="UP000277204"/>
    </source>
</evidence>
<protein>
    <submittedName>
        <fullName evidence="1">Uncharacterized protein</fullName>
    </submittedName>
</protein>
<name>A0A3P8DE97_9TREM</name>
<dbReference type="AlphaFoldDB" id="A0A3P8DE97"/>
<gene>
    <name evidence="1" type="ORF">SMRZ_LOCUS11289</name>
</gene>
<sequence>MLSEQLSLLELKTSEKTGLICIPKFSPRLVFIRRIVTNESLLFIDS</sequence>
<organism evidence="1 2">
    <name type="scientific">Schistosoma margrebowiei</name>
    <dbReference type="NCBI Taxonomy" id="48269"/>
    <lineage>
        <taxon>Eukaryota</taxon>
        <taxon>Metazoa</taxon>
        <taxon>Spiralia</taxon>
        <taxon>Lophotrochozoa</taxon>
        <taxon>Platyhelminthes</taxon>
        <taxon>Trematoda</taxon>
        <taxon>Digenea</taxon>
        <taxon>Strigeidida</taxon>
        <taxon>Schistosomatoidea</taxon>
        <taxon>Schistosomatidae</taxon>
        <taxon>Schistosoma</taxon>
    </lineage>
</organism>